<gene>
    <name evidence="1" type="ORF">RRG08_060938</name>
</gene>
<sequence length="118" mass="12697">MVLSTFDIVAWKLSATTLASFPLVKYHVGLGLFPLLQLCAGLHYIRPLEVQLVELFASRATKFVSTATSGENCDSGTIPRNQLECVSPGSTRRAAARFDALLLVGNLHGSVGLNPRLV</sequence>
<protein>
    <submittedName>
        <fullName evidence="1">Uncharacterized protein</fullName>
    </submittedName>
</protein>
<accession>A0AAE1E508</accession>
<reference evidence="1" key="1">
    <citation type="journal article" date="2023" name="G3 (Bethesda)">
        <title>A reference genome for the long-term kleptoplast-retaining sea slug Elysia crispata morphotype clarki.</title>
        <authorList>
            <person name="Eastman K.E."/>
            <person name="Pendleton A.L."/>
            <person name="Shaikh M.A."/>
            <person name="Suttiyut T."/>
            <person name="Ogas R."/>
            <person name="Tomko P."/>
            <person name="Gavelis G."/>
            <person name="Widhalm J.R."/>
            <person name="Wisecaver J.H."/>
        </authorList>
    </citation>
    <scope>NUCLEOTIDE SEQUENCE</scope>
    <source>
        <strain evidence="1">ECLA1</strain>
    </source>
</reference>
<evidence type="ECO:0000313" key="1">
    <source>
        <dbReference type="EMBL" id="KAK3794267.1"/>
    </source>
</evidence>
<name>A0AAE1E508_9GAST</name>
<comment type="caution">
    <text evidence="1">The sequence shown here is derived from an EMBL/GenBank/DDBJ whole genome shotgun (WGS) entry which is preliminary data.</text>
</comment>
<dbReference type="AlphaFoldDB" id="A0AAE1E508"/>
<dbReference type="Proteomes" id="UP001283361">
    <property type="component" value="Unassembled WGS sequence"/>
</dbReference>
<keyword evidence="2" id="KW-1185">Reference proteome</keyword>
<organism evidence="1 2">
    <name type="scientific">Elysia crispata</name>
    <name type="common">lettuce slug</name>
    <dbReference type="NCBI Taxonomy" id="231223"/>
    <lineage>
        <taxon>Eukaryota</taxon>
        <taxon>Metazoa</taxon>
        <taxon>Spiralia</taxon>
        <taxon>Lophotrochozoa</taxon>
        <taxon>Mollusca</taxon>
        <taxon>Gastropoda</taxon>
        <taxon>Heterobranchia</taxon>
        <taxon>Euthyneura</taxon>
        <taxon>Panpulmonata</taxon>
        <taxon>Sacoglossa</taxon>
        <taxon>Placobranchoidea</taxon>
        <taxon>Plakobranchidae</taxon>
        <taxon>Elysia</taxon>
    </lineage>
</organism>
<proteinExistence type="predicted"/>
<dbReference type="EMBL" id="JAWDGP010001129">
    <property type="protein sequence ID" value="KAK3794267.1"/>
    <property type="molecule type" value="Genomic_DNA"/>
</dbReference>
<evidence type="ECO:0000313" key="2">
    <source>
        <dbReference type="Proteomes" id="UP001283361"/>
    </source>
</evidence>